<dbReference type="Pfam" id="PF02518">
    <property type="entry name" value="HATPase_c"/>
    <property type="match status" value="1"/>
</dbReference>
<evidence type="ECO:0000259" key="6">
    <source>
        <dbReference type="PROSITE" id="PS50109"/>
    </source>
</evidence>
<dbReference type="InterPro" id="IPR036890">
    <property type="entry name" value="HATPase_C_sf"/>
</dbReference>
<evidence type="ECO:0000256" key="4">
    <source>
        <dbReference type="ARBA" id="ARBA00022679"/>
    </source>
</evidence>
<dbReference type="CDD" id="cd00082">
    <property type="entry name" value="HisKA"/>
    <property type="match status" value="1"/>
</dbReference>
<dbReference type="SUPFAM" id="SSF55785">
    <property type="entry name" value="PYP-like sensor domain (PAS domain)"/>
    <property type="match status" value="2"/>
</dbReference>
<reference evidence="8" key="1">
    <citation type="submission" date="2018-06" db="EMBL/GenBank/DDBJ databases">
        <authorList>
            <person name="Zhirakovskaya E."/>
        </authorList>
    </citation>
    <scope>NUCLEOTIDE SEQUENCE</scope>
</reference>
<dbReference type="PROSITE" id="PS50113">
    <property type="entry name" value="PAC"/>
    <property type="match status" value="1"/>
</dbReference>
<comment type="catalytic activity">
    <reaction evidence="1">
        <text>ATP + protein L-histidine = ADP + protein N-phospho-L-histidine.</text>
        <dbReference type="EC" id="2.7.13.3"/>
    </reaction>
</comment>
<dbReference type="InterPro" id="IPR035965">
    <property type="entry name" value="PAS-like_dom_sf"/>
</dbReference>
<feature type="domain" description="PAC" evidence="7">
    <location>
        <begin position="258"/>
        <end position="310"/>
    </location>
</feature>
<dbReference type="PANTHER" id="PTHR43304">
    <property type="entry name" value="PHYTOCHROME-LIKE PROTEIN CPH1"/>
    <property type="match status" value="1"/>
</dbReference>
<accession>A0A3B0VAS7</accession>
<dbReference type="InterPro" id="IPR003018">
    <property type="entry name" value="GAF"/>
</dbReference>
<dbReference type="EC" id="2.7.13.3" evidence="2"/>
<evidence type="ECO:0000256" key="2">
    <source>
        <dbReference type="ARBA" id="ARBA00012438"/>
    </source>
</evidence>
<feature type="non-terminal residue" evidence="8">
    <location>
        <position position="623"/>
    </location>
</feature>
<dbReference type="InterPro" id="IPR052162">
    <property type="entry name" value="Sensor_kinase/Photoreceptor"/>
</dbReference>
<dbReference type="Pfam" id="PF13185">
    <property type="entry name" value="GAF_2"/>
    <property type="match status" value="1"/>
</dbReference>
<dbReference type="PANTHER" id="PTHR43304:SF1">
    <property type="entry name" value="PAC DOMAIN-CONTAINING PROTEIN"/>
    <property type="match status" value="1"/>
</dbReference>
<dbReference type="InterPro" id="IPR013655">
    <property type="entry name" value="PAS_fold_3"/>
</dbReference>
<dbReference type="SMART" id="SM00388">
    <property type="entry name" value="HisKA"/>
    <property type="match status" value="1"/>
</dbReference>
<dbReference type="Gene3D" id="3.30.450.40">
    <property type="match status" value="1"/>
</dbReference>
<dbReference type="Gene3D" id="3.30.450.20">
    <property type="entry name" value="PAS domain"/>
    <property type="match status" value="2"/>
</dbReference>
<dbReference type="InterPro" id="IPR003661">
    <property type="entry name" value="HisK_dim/P_dom"/>
</dbReference>
<dbReference type="InterPro" id="IPR029016">
    <property type="entry name" value="GAF-like_dom_sf"/>
</dbReference>
<dbReference type="PROSITE" id="PS50109">
    <property type="entry name" value="HIS_KIN"/>
    <property type="match status" value="1"/>
</dbReference>
<dbReference type="NCBIfam" id="TIGR00229">
    <property type="entry name" value="sensory_box"/>
    <property type="match status" value="1"/>
</dbReference>
<dbReference type="InterPro" id="IPR000700">
    <property type="entry name" value="PAS-assoc_C"/>
</dbReference>
<dbReference type="GO" id="GO:0000155">
    <property type="term" value="F:phosphorelay sensor kinase activity"/>
    <property type="evidence" value="ECO:0007669"/>
    <property type="project" value="InterPro"/>
</dbReference>
<dbReference type="InterPro" id="IPR003594">
    <property type="entry name" value="HATPase_dom"/>
</dbReference>
<dbReference type="InterPro" id="IPR005467">
    <property type="entry name" value="His_kinase_dom"/>
</dbReference>
<dbReference type="AlphaFoldDB" id="A0A3B0VAS7"/>
<evidence type="ECO:0000256" key="5">
    <source>
        <dbReference type="ARBA" id="ARBA00022777"/>
    </source>
</evidence>
<dbReference type="EMBL" id="UOES01000493">
    <property type="protein sequence ID" value="VAW28994.1"/>
    <property type="molecule type" value="Genomic_DNA"/>
</dbReference>
<name>A0A3B0VAS7_9ZZZZ</name>
<dbReference type="Pfam" id="PF00512">
    <property type="entry name" value="HisKA"/>
    <property type="match status" value="1"/>
</dbReference>
<keyword evidence="5" id="KW-0418">Kinase</keyword>
<dbReference type="Pfam" id="PF08447">
    <property type="entry name" value="PAS_3"/>
    <property type="match status" value="1"/>
</dbReference>
<dbReference type="SUPFAM" id="SSF55874">
    <property type="entry name" value="ATPase domain of HSP90 chaperone/DNA topoisomerase II/histidine kinase"/>
    <property type="match status" value="1"/>
</dbReference>
<keyword evidence="3" id="KW-0597">Phosphoprotein</keyword>
<evidence type="ECO:0000256" key="1">
    <source>
        <dbReference type="ARBA" id="ARBA00000085"/>
    </source>
</evidence>
<organism evidence="8">
    <name type="scientific">hydrothermal vent metagenome</name>
    <dbReference type="NCBI Taxonomy" id="652676"/>
    <lineage>
        <taxon>unclassified sequences</taxon>
        <taxon>metagenomes</taxon>
        <taxon>ecological metagenomes</taxon>
    </lineage>
</organism>
<dbReference type="InterPro" id="IPR000014">
    <property type="entry name" value="PAS"/>
</dbReference>
<gene>
    <name evidence="8" type="ORF">MNBD_BACTEROID06-298</name>
</gene>
<feature type="domain" description="Histidine kinase" evidence="6">
    <location>
        <begin position="469"/>
        <end position="623"/>
    </location>
</feature>
<evidence type="ECO:0000259" key="7">
    <source>
        <dbReference type="PROSITE" id="PS50113"/>
    </source>
</evidence>
<evidence type="ECO:0000313" key="8">
    <source>
        <dbReference type="EMBL" id="VAW28994.1"/>
    </source>
</evidence>
<dbReference type="Gene3D" id="3.30.565.10">
    <property type="entry name" value="Histidine kinase-like ATPase, C-terminal domain"/>
    <property type="match status" value="1"/>
</dbReference>
<sequence>LYTMRLNKHLIMQNAIDQQTILNKILLLSNQESSLQKILNQSIQYIIKAPFCQLQSKGAIFVMEKDDTLVLKSQYNLSPELLNYCSKNGVKVGECFCGLAAEKKEIICKIYSEEENVKQSKCKNDYGHYNVPILYEGDVLGVLVVYLSANHTKSQLEIDFLESVANVLALIIHKDTKTRESLLNQTVLRELQKFSGIGTWGGNIATGIITASQEVFDIMGYKFNEIQLSEAFFLKATHPADVEKLTEAIEKAKTGVPFELEVKQYKKDGTLANVINKCKPIINSDGTITEITGALIDVSKIRNSEAELNEKQLLIEGILKASPDPLYLLDLETNEFVYCNKAMEGVIENNPIFSTDYPKKGAQLFREHVHPDDLDVYDQMNYTLRKSDDIYTLRFRTSIFGDRYHWIEQKSLVYHRRENGMVHQVLLLSKDISEKVHASNRVKKLNSDLARQNRAIKKVNRELDQFVYSVSHDLRAPLASVLGLVNLSRLNPNIKELKEYMVRIGVSIEKLDGFIKDILDYSRNTRTKVESKPINLKALFMGIIENIKSINNPDIELDVKCDEKTIFYGDERRISVVFNNIISNAVKYADYTKSKRFLKVRISTTKNTCEFYFEDNGIGIDKE</sequence>
<protein>
    <recommendedName>
        <fullName evidence="2">histidine kinase</fullName>
        <ecNumber evidence="2">2.7.13.3</ecNumber>
    </recommendedName>
</protein>
<evidence type="ECO:0000256" key="3">
    <source>
        <dbReference type="ARBA" id="ARBA00022553"/>
    </source>
</evidence>
<proteinExistence type="predicted"/>
<keyword evidence="4" id="KW-0808">Transferase</keyword>
<dbReference type="SUPFAM" id="SSF55781">
    <property type="entry name" value="GAF domain-like"/>
    <property type="match status" value="1"/>
</dbReference>
<feature type="non-terminal residue" evidence="8">
    <location>
        <position position="1"/>
    </location>
</feature>
<dbReference type="Gene3D" id="1.10.287.130">
    <property type="match status" value="1"/>
</dbReference>